<evidence type="ECO:0000313" key="3">
    <source>
        <dbReference type="Proteomes" id="UP001195483"/>
    </source>
</evidence>
<sequence length="116" mass="13179">MCRERTNTSVSRPNCSHLSSIGNDYPYQKETFVVTWSMSKVIDDEKTVANTDRRGSTDLTTFAHGGRGENVKKSRVEHLHTSEKLANIGTLVKDNLLRRRKKIKPLCDPDSKKRSC</sequence>
<reference evidence="2" key="1">
    <citation type="journal article" date="2021" name="Genome Biol. Evol.">
        <title>A High-Quality Reference Genome for a Parasitic Bivalve with Doubly Uniparental Inheritance (Bivalvia: Unionida).</title>
        <authorList>
            <person name="Smith C.H."/>
        </authorList>
    </citation>
    <scope>NUCLEOTIDE SEQUENCE</scope>
    <source>
        <strain evidence="2">CHS0354</strain>
    </source>
</reference>
<dbReference type="AlphaFoldDB" id="A0AAE0SSW2"/>
<protein>
    <submittedName>
        <fullName evidence="2">Uncharacterized protein</fullName>
    </submittedName>
</protein>
<evidence type="ECO:0000256" key="1">
    <source>
        <dbReference type="SAM" id="MobiDB-lite"/>
    </source>
</evidence>
<keyword evidence="3" id="KW-1185">Reference proteome</keyword>
<reference evidence="2" key="3">
    <citation type="submission" date="2023-05" db="EMBL/GenBank/DDBJ databases">
        <authorList>
            <person name="Smith C.H."/>
        </authorList>
    </citation>
    <scope>NUCLEOTIDE SEQUENCE</scope>
    <source>
        <strain evidence="2">CHS0354</strain>
        <tissue evidence="2">Mantle</tissue>
    </source>
</reference>
<dbReference type="EMBL" id="JAEAOA010000682">
    <property type="protein sequence ID" value="KAK3597311.1"/>
    <property type="molecule type" value="Genomic_DNA"/>
</dbReference>
<accession>A0AAE0SSW2</accession>
<reference evidence="2" key="2">
    <citation type="journal article" date="2021" name="Genome Biol. Evol.">
        <title>Developing a high-quality reference genome for a parasitic bivalve with doubly uniparental inheritance (Bivalvia: Unionida).</title>
        <authorList>
            <person name="Smith C.H."/>
        </authorList>
    </citation>
    <scope>NUCLEOTIDE SEQUENCE</scope>
    <source>
        <strain evidence="2">CHS0354</strain>
        <tissue evidence="2">Mantle</tissue>
    </source>
</reference>
<organism evidence="2 3">
    <name type="scientific">Potamilus streckersoni</name>
    <dbReference type="NCBI Taxonomy" id="2493646"/>
    <lineage>
        <taxon>Eukaryota</taxon>
        <taxon>Metazoa</taxon>
        <taxon>Spiralia</taxon>
        <taxon>Lophotrochozoa</taxon>
        <taxon>Mollusca</taxon>
        <taxon>Bivalvia</taxon>
        <taxon>Autobranchia</taxon>
        <taxon>Heteroconchia</taxon>
        <taxon>Palaeoheterodonta</taxon>
        <taxon>Unionida</taxon>
        <taxon>Unionoidea</taxon>
        <taxon>Unionidae</taxon>
        <taxon>Ambleminae</taxon>
        <taxon>Lampsilini</taxon>
        <taxon>Potamilus</taxon>
    </lineage>
</organism>
<gene>
    <name evidence="2" type="ORF">CHS0354_010945</name>
</gene>
<evidence type="ECO:0000313" key="2">
    <source>
        <dbReference type="EMBL" id="KAK3597311.1"/>
    </source>
</evidence>
<proteinExistence type="predicted"/>
<comment type="caution">
    <text evidence="2">The sequence shown here is derived from an EMBL/GenBank/DDBJ whole genome shotgun (WGS) entry which is preliminary data.</text>
</comment>
<name>A0AAE0SSW2_9BIVA</name>
<dbReference type="Proteomes" id="UP001195483">
    <property type="component" value="Unassembled WGS sequence"/>
</dbReference>
<feature type="compositionally biased region" description="Polar residues" evidence="1">
    <location>
        <begin position="7"/>
        <end position="20"/>
    </location>
</feature>
<feature type="region of interest" description="Disordered" evidence="1">
    <location>
        <begin position="1"/>
        <end position="20"/>
    </location>
</feature>